<evidence type="ECO:0000256" key="2">
    <source>
        <dbReference type="RuleBase" id="RU003616"/>
    </source>
</evidence>
<gene>
    <name evidence="4" type="ORF">QQF64_027921</name>
</gene>
<evidence type="ECO:0000259" key="3">
    <source>
        <dbReference type="PROSITE" id="PS01031"/>
    </source>
</evidence>
<dbReference type="SUPFAM" id="SSF49764">
    <property type="entry name" value="HSP20-like chaperones"/>
    <property type="match status" value="1"/>
</dbReference>
<organism evidence="4 5">
    <name type="scientific">Cirrhinus molitorella</name>
    <name type="common">mud carp</name>
    <dbReference type="NCBI Taxonomy" id="172907"/>
    <lineage>
        <taxon>Eukaryota</taxon>
        <taxon>Metazoa</taxon>
        <taxon>Chordata</taxon>
        <taxon>Craniata</taxon>
        <taxon>Vertebrata</taxon>
        <taxon>Euteleostomi</taxon>
        <taxon>Actinopterygii</taxon>
        <taxon>Neopterygii</taxon>
        <taxon>Teleostei</taxon>
        <taxon>Ostariophysi</taxon>
        <taxon>Cypriniformes</taxon>
        <taxon>Cyprinidae</taxon>
        <taxon>Labeoninae</taxon>
        <taxon>Labeonini</taxon>
        <taxon>Cirrhinus</taxon>
    </lineage>
</organism>
<accession>A0ABR3NE35</accession>
<dbReference type="PANTHER" id="PTHR45640">
    <property type="entry name" value="HEAT SHOCK PROTEIN HSP-12.2-RELATED"/>
    <property type="match status" value="1"/>
</dbReference>
<evidence type="ECO:0000256" key="1">
    <source>
        <dbReference type="PROSITE-ProRule" id="PRU00285"/>
    </source>
</evidence>
<dbReference type="Pfam" id="PF00011">
    <property type="entry name" value="HSP20"/>
    <property type="match status" value="1"/>
</dbReference>
<sequence>MIQCILVYLALNVVYKTEEFSGAEMKVENCNTGVKDLPSLFVDVWDWITLKFGIRFSRQEPYKRKMVAGTLFRRRHETFSNKTPTSPVSSNQMSSLCMELPTKSGTGSEGRVSESVCEQTNGQENWKVCLDVSPFSPEEINIKTKDGYLEIKGNHEERQENHRLISRSFTRKYKLPADLDLKQISSMLSPDGVLSIEAPLPGSNISLPGEIVIPIHMMDKQSPAKSDELCLNEQVQYKAAWTSPEDCSGGSCVCDCGHLEKHH</sequence>
<dbReference type="InterPro" id="IPR002068">
    <property type="entry name" value="A-crystallin/Hsp20_dom"/>
</dbReference>
<dbReference type="PROSITE" id="PS01031">
    <property type="entry name" value="SHSP"/>
    <property type="match status" value="1"/>
</dbReference>
<feature type="domain" description="SHSP" evidence="3">
    <location>
        <begin position="107"/>
        <end position="216"/>
    </location>
</feature>
<dbReference type="CDD" id="cd06526">
    <property type="entry name" value="metazoan_ACD"/>
    <property type="match status" value="1"/>
</dbReference>
<proteinExistence type="inferred from homology"/>
<protein>
    <recommendedName>
        <fullName evidence="3">SHSP domain-containing protein</fullName>
    </recommendedName>
</protein>
<evidence type="ECO:0000313" key="4">
    <source>
        <dbReference type="EMBL" id="KAL1275107.1"/>
    </source>
</evidence>
<dbReference type="InterPro" id="IPR001436">
    <property type="entry name" value="Alpha-crystallin/sHSP_animal"/>
</dbReference>
<dbReference type="PRINTS" id="PR00299">
    <property type="entry name" value="ACRYSTALLIN"/>
</dbReference>
<keyword evidence="5" id="KW-1185">Reference proteome</keyword>
<comment type="similarity">
    <text evidence="1 2">Belongs to the small heat shock protein (HSP20) family.</text>
</comment>
<dbReference type="InterPro" id="IPR008978">
    <property type="entry name" value="HSP20-like_chaperone"/>
</dbReference>
<dbReference type="PANTHER" id="PTHR45640:SF7">
    <property type="entry name" value="HEAT SHOCK PROTEIN BETA-1"/>
    <property type="match status" value="1"/>
</dbReference>
<dbReference type="EMBL" id="JAYMGO010000005">
    <property type="protein sequence ID" value="KAL1275107.1"/>
    <property type="molecule type" value="Genomic_DNA"/>
</dbReference>
<dbReference type="Proteomes" id="UP001558613">
    <property type="component" value="Unassembled WGS sequence"/>
</dbReference>
<comment type="caution">
    <text evidence="4">The sequence shown here is derived from an EMBL/GenBank/DDBJ whole genome shotgun (WGS) entry which is preliminary data.</text>
</comment>
<reference evidence="4 5" key="1">
    <citation type="submission" date="2023-09" db="EMBL/GenBank/DDBJ databases">
        <authorList>
            <person name="Wang M."/>
        </authorList>
    </citation>
    <scope>NUCLEOTIDE SEQUENCE [LARGE SCALE GENOMIC DNA]</scope>
    <source>
        <strain evidence="4">GT-2023</strain>
        <tissue evidence="4">Liver</tissue>
    </source>
</reference>
<dbReference type="Gene3D" id="2.60.40.790">
    <property type="match status" value="1"/>
</dbReference>
<name>A0ABR3NE35_9TELE</name>
<evidence type="ECO:0000313" key="5">
    <source>
        <dbReference type="Proteomes" id="UP001558613"/>
    </source>
</evidence>